<dbReference type="AlphaFoldDB" id="A0A0E9QSI3"/>
<accession>A0A0E9QSI3</accession>
<protein>
    <submittedName>
        <fullName evidence="1">Uncharacterized protein</fullName>
    </submittedName>
</protein>
<evidence type="ECO:0000313" key="1">
    <source>
        <dbReference type="EMBL" id="JAH19779.1"/>
    </source>
</evidence>
<proteinExistence type="predicted"/>
<reference evidence="1" key="2">
    <citation type="journal article" date="2015" name="Fish Shellfish Immunol.">
        <title>Early steps in the European eel (Anguilla anguilla)-Vibrio vulnificus interaction in the gills: Role of the RtxA13 toxin.</title>
        <authorList>
            <person name="Callol A."/>
            <person name="Pajuelo D."/>
            <person name="Ebbesson L."/>
            <person name="Teles M."/>
            <person name="MacKenzie S."/>
            <person name="Amaro C."/>
        </authorList>
    </citation>
    <scope>NUCLEOTIDE SEQUENCE</scope>
</reference>
<name>A0A0E9QSI3_ANGAN</name>
<reference evidence="1" key="1">
    <citation type="submission" date="2014-11" db="EMBL/GenBank/DDBJ databases">
        <authorList>
            <person name="Amaro Gonzalez C."/>
        </authorList>
    </citation>
    <scope>NUCLEOTIDE SEQUENCE</scope>
</reference>
<sequence>MTDKLRQMLYFQKIQWQCPLSWCLNLQPLKLQIKFLIGRLLAD</sequence>
<dbReference type="EMBL" id="GBXM01088798">
    <property type="protein sequence ID" value="JAH19779.1"/>
    <property type="molecule type" value="Transcribed_RNA"/>
</dbReference>
<organism evidence="1">
    <name type="scientific">Anguilla anguilla</name>
    <name type="common">European freshwater eel</name>
    <name type="synonym">Muraena anguilla</name>
    <dbReference type="NCBI Taxonomy" id="7936"/>
    <lineage>
        <taxon>Eukaryota</taxon>
        <taxon>Metazoa</taxon>
        <taxon>Chordata</taxon>
        <taxon>Craniata</taxon>
        <taxon>Vertebrata</taxon>
        <taxon>Euteleostomi</taxon>
        <taxon>Actinopterygii</taxon>
        <taxon>Neopterygii</taxon>
        <taxon>Teleostei</taxon>
        <taxon>Anguilliformes</taxon>
        <taxon>Anguillidae</taxon>
        <taxon>Anguilla</taxon>
    </lineage>
</organism>